<dbReference type="InterPro" id="IPR059000">
    <property type="entry name" value="ATPase_P-type_domA"/>
</dbReference>
<feature type="transmembrane region" description="Helical" evidence="18">
    <location>
        <begin position="91"/>
        <end position="107"/>
    </location>
</feature>
<dbReference type="GO" id="GO:0016887">
    <property type="term" value="F:ATP hydrolysis activity"/>
    <property type="evidence" value="ECO:0007669"/>
    <property type="project" value="InterPro"/>
</dbReference>
<dbReference type="NCBIfam" id="TIGR01494">
    <property type="entry name" value="ATPase_P-type"/>
    <property type="match status" value="2"/>
</dbReference>
<evidence type="ECO:0000256" key="11">
    <source>
        <dbReference type="ARBA" id="ARBA00022840"/>
    </source>
</evidence>
<protein>
    <recommendedName>
        <fullName evidence="5">Magnesium-transporting ATPase, P-type 1</fullName>
        <ecNumber evidence="4">7.2.2.14</ecNumber>
    </recommendedName>
    <alternativeName>
        <fullName evidence="16">Mg(2+) transport ATPase, P-type 1</fullName>
    </alternativeName>
</protein>
<accession>A0A0U5JEX9</accession>
<dbReference type="InterPro" id="IPR018303">
    <property type="entry name" value="ATPase_P-typ_P_site"/>
</dbReference>
<dbReference type="GO" id="GO:0005524">
    <property type="term" value="F:ATP binding"/>
    <property type="evidence" value="ECO:0007669"/>
    <property type="project" value="UniProtKB-KW"/>
</dbReference>
<dbReference type="PATRIC" id="fig|389348.3.peg.2379"/>
<keyword evidence="8" id="KW-0597">Phosphoprotein</keyword>
<keyword evidence="21" id="KW-1185">Reference proteome</keyword>
<dbReference type="Gene3D" id="3.40.1110.10">
    <property type="entry name" value="Calcium-transporting ATPase, cytoplasmic domain N"/>
    <property type="match status" value="1"/>
</dbReference>
<dbReference type="SUPFAM" id="SSF81653">
    <property type="entry name" value="Calcium ATPase, transduction domain A"/>
    <property type="match status" value="1"/>
</dbReference>
<sequence>MYVQEAKSKVFSNFWHLSSSDVLNALQSNSNNGLSNEEAKQRLKQHAASILKVKKHPSTLRLFLSQFNNPLIFLLLFCAALSLVLYDNTDALIIFGIIVISALLTFFQEKSALDAVDKLLQLVQIKATVLRDQVKKEIPVEEVIPGDIIYLSAGDVIPGDCYILESNNLFVDEATLTGETFYAEKSPGITAEDAPIAKRTNTLFMSTHVASGIATAVVVLIGKDTEFGKISGHLTTKPPQTEFENGIRHFGYFLMQVTFLLLLIILGFNLYFGRPLIESLLFSLALAVGLTPQLLPAIVSINLAHGAKKMANKHVIVKKLTSIENLGSMNVLCCDKTGTLTSGIIQLENGCGLDGRKSEKVLLYAYLNASFQTGYTNPIDQAISQGVAVDASGWTKLDETPYDFNRKRISILAKKEDDSFVITKGAYQQVIDICTHVEDALGNIVDINTVSSALKEHFIAFSNQGFRVLGLAYRKEDHISKLGPDDETQMIFLGFLLFLDSPKKGIDQVVVRLAELGIQLKIITGDNQMMAMHLAQLLNIPKDKVLTGQAMQQMSDQALINQVNRKVIFAEIEPNQKERLILALRKSRNVVGYLGDGINDVTALHSADVSISVDTAADAAKEVADVVLLENDLSVLQDGVLIGRMTFVNTLKYVFMATSANFGNMFSMAGASLFLPFLPLLPKQVLLTNVMEDFPEMTIATDYVDAERVQKPLRWDIGFIRKFMVVFGCISSIFDFATFGMLLLLKASVEEFRTGWFVESVVSAAFIVLIVRTFRPFYKSRPSWYLLGSVSLIIVLTLLLPFTPIAPLLGFTTLSGKFYVFILGVIVFYMLCVEWAKSLFFKQWHTQ</sequence>
<name>A0A0U5JEX9_9BACT</name>
<keyword evidence="14 18" id="KW-1133">Transmembrane helix</keyword>
<dbReference type="Pfam" id="PF00122">
    <property type="entry name" value="E1-E2_ATPase"/>
    <property type="match status" value="1"/>
</dbReference>
<evidence type="ECO:0000256" key="17">
    <source>
        <dbReference type="ARBA" id="ARBA00047295"/>
    </source>
</evidence>
<feature type="transmembrane region" description="Helical" evidence="18">
    <location>
        <begin position="250"/>
        <end position="272"/>
    </location>
</feature>
<dbReference type="Proteomes" id="UP000069902">
    <property type="component" value="Chromosome cPNK"/>
</dbReference>
<dbReference type="KEGG" id="pnl:PNK_2116"/>
<comment type="similarity">
    <text evidence="3">Belongs to the cation transport ATPase (P-type) (TC 3.A.3) family. Type IIIB subfamily.</text>
</comment>
<feature type="transmembrane region" description="Helical" evidence="18">
    <location>
        <begin position="723"/>
        <end position="744"/>
    </location>
</feature>
<feature type="domain" description="Cation-transporting P-type ATPase N-terminal" evidence="19">
    <location>
        <begin position="13"/>
        <end position="87"/>
    </location>
</feature>
<dbReference type="InterPro" id="IPR044492">
    <property type="entry name" value="P_typ_ATPase_HD_dom"/>
</dbReference>
<evidence type="ECO:0000256" key="8">
    <source>
        <dbReference type="ARBA" id="ARBA00022553"/>
    </source>
</evidence>
<dbReference type="Gene3D" id="1.20.1110.10">
    <property type="entry name" value="Calcium-transporting ATPase, transmembrane domain"/>
    <property type="match status" value="1"/>
</dbReference>
<dbReference type="Pfam" id="PF13246">
    <property type="entry name" value="Cation_ATPase"/>
    <property type="match status" value="1"/>
</dbReference>
<keyword evidence="7" id="KW-0997">Cell inner membrane</keyword>
<evidence type="ECO:0000259" key="19">
    <source>
        <dbReference type="SMART" id="SM00831"/>
    </source>
</evidence>
<keyword evidence="9 18" id="KW-0812">Transmembrane</keyword>
<dbReference type="InterPro" id="IPR023298">
    <property type="entry name" value="ATPase_P-typ_TM_dom_sf"/>
</dbReference>
<evidence type="ECO:0000256" key="3">
    <source>
        <dbReference type="ARBA" id="ARBA00008746"/>
    </source>
</evidence>
<keyword evidence="10" id="KW-0547">Nucleotide-binding</keyword>
<dbReference type="PANTHER" id="PTHR42861">
    <property type="entry name" value="CALCIUM-TRANSPORTING ATPASE"/>
    <property type="match status" value="1"/>
</dbReference>
<dbReference type="SUPFAM" id="SSF81665">
    <property type="entry name" value="Calcium ATPase, transmembrane domain M"/>
    <property type="match status" value="1"/>
</dbReference>
<dbReference type="InterPro" id="IPR006068">
    <property type="entry name" value="ATPase_P-typ_cation-transptr_C"/>
</dbReference>
<dbReference type="AlphaFoldDB" id="A0A0U5JEX9"/>
<evidence type="ECO:0000256" key="10">
    <source>
        <dbReference type="ARBA" id="ARBA00022741"/>
    </source>
</evidence>
<keyword evidence="6" id="KW-1003">Cell membrane</keyword>
<dbReference type="InterPro" id="IPR008250">
    <property type="entry name" value="ATPase_P-typ_transduc_dom_A_sf"/>
</dbReference>
<dbReference type="SFLD" id="SFLDF00027">
    <property type="entry name" value="p-type_atpase"/>
    <property type="match status" value="1"/>
</dbReference>
<dbReference type="Pfam" id="PF00689">
    <property type="entry name" value="Cation_ATPase_C"/>
    <property type="match status" value="1"/>
</dbReference>
<feature type="transmembrane region" description="Helical" evidence="18">
    <location>
        <begin position="756"/>
        <end position="774"/>
    </location>
</feature>
<dbReference type="InterPro" id="IPR023299">
    <property type="entry name" value="ATPase_P-typ_cyto_dom_N"/>
</dbReference>
<dbReference type="EC" id="7.2.2.14" evidence="4"/>
<dbReference type="InterPro" id="IPR004014">
    <property type="entry name" value="ATPase_P-typ_cation-transptr_N"/>
</dbReference>
<evidence type="ECO:0000313" key="20">
    <source>
        <dbReference type="EMBL" id="CUI17719.1"/>
    </source>
</evidence>
<comment type="subcellular location">
    <subcellularLocation>
        <location evidence="2">Cell inner membrane</location>
        <topology evidence="2">Multi-pass membrane protein</topology>
    </subcellularLocation>
</comment>
<dbReference type="PRINTS" id="PR01836">
    <property type="entry name" value="MGATPASE"/>
</dbReference>
<dbReference type="RefSeq" id="WP_059061949.1">
    <property type="nucleotide sequence ID" value="NZ_LN879502.1"/>
</dbReference>
<evidence type="ECO:0000256" key="18">
    <source>
        <dbReference type="SAM" id="Phobius"/>
    </source>
</evidence>
<dbReference type="Gene3D" id="3.40.50.1000">
    <property type="entry name" value="HAD superfamily/HAD-like"/>
    <property type="match status" value="1"/>
</dbReference>
<keyword evidence="11" id="KW-0067">ATP-binding</keyword>
<evidence type="ECO:0000256" key="5">
    <source>
        <dbReference type="ARBA" id="ARBA00013555"/>
    </source>
</evidence>
<evidence type="ECO:0000256" key="2">
    <source>
        <dbReference type="ARBA" id="ARBA00004429"/>
    </source>
</evidence>
<dbReference type="GO" id="GO:0005886">
    <property type="term" value="C:plasma membrane"/>
    <property type="evidence" value="ECO:0007669"/>
    <property type="project" value="UniProtKB-SubCell"/>
</dbReference>
<dbReference type="SUPFAM" id="SSF56784">
    <property type="entry name" value="HAD-like"/>
    <property type="match status" value="1"/>
</dbReference>
<feature type="transmembrane region" description="Helical" evidence="18">
    <location>
        <begin position="818"/>
        <end position="836"/>
    </location>
</feature>
<evidence type="ECO:0000256" key="1">
    <source>
        <dbReference type="ARBA" id="ARBA00003954"/>
    </source>
</evidence>
<dbReference type="NCBIfam" id="TIGR01524">
    <property type="entry name" value="ATPase-IIIB_Mg"/>
    <property type="match status" value="1"/>
</dbReference>
<proteinExistence type="inferred from homology"/>
<dbReference type="GO" id="GO:0015444">
    <property type="term" value="F:P-type magnesium transporter activity"/>
    <property type="evidence" value="ECO:0007669"/>
    <property type="project" value="UniProtKB-EC"/>
</dbReference>
<dbReference type="Pfam" id="PF00690">
    <property type="entry name" value="Cation_ATPase_N"/>
    <property type="match status" value="1"/>
</dbReference>
<dbReference type="InterPro" id="IPR023214">
    <property type="entry name" value="HAD_sf"/>
</dbReference>
<reference evidence="21" key="1">
    <citation type="submission" date="2015-09" db="EMBL/GenBank/DDBJ databases">
        <authorList>
            <person name="Bertelli C."/>
        </authorList>
    </citation>
    <scope>NUCLEOTIDE SEQUENCE [LARGE SCALE GENOMIC DNA]</scope>
    <source>
        <strain evidence="21">KNic</strain>
    </source>
</reference>
<comment type="catalytic activity">
    <reaction evidence="17">
        <text>Mg(2+)(out) + ATP + H2O = Mg(2+)(in) + ADP + phosphate + H(+)</text>
        <dbReference type="Rhea" id="RHEA:10260"/>
        <dbReference type="ChEBI" id="CHEBI:15377"/>
        <dbReference type="ChEBI" id="CHEBI:15378"/>
        <dbReference type="ChEBI" id="CHEBI:18420"/>
        <dbReference type="ChEBI" id="CHEBI:30616"/>
        <dbReference type="ChEBI" id="CHEBI:43474"/>
        <dbReference type="ChEBI" id="CHEBI:456216"/>
        <dbReference type="EC" id="7.2.2.14"/>
    </reaction>
</comment>
<evidence type="ECO:0000313" key="21">
    <source>
        <dbReference type="Proteomes" id="UP000069902"/>
    </source>
</evidence>
<evidence type="ECO:0000256" key="12">
    <source>
        <dbReference type="ARBA" id="ARBA00022842"/>
    </source>
</evidence>
<dbReference type="InterPro" id="IPR001757">
    <property type="entry name" value="P_typ_ATPase"/>
</dbReference>
<comment type="function">
    <text evidence="1">Mediates magnesium influx to the cytosol.</text>
</comment>
<keyword evidence="13" id="KW-1278">Translocase</keyword>
<evidence type="ECO:0000256" key="14">
    <source>
        <dbReference type="ARBA" id="ARBA00022989"/>
    </source>
</evidence>
<dbReference type="PROSITE" id="PS00154">
    <property type="entry name" value="ATPASE_E1_E2"/>
    <property type="match status" value="1"/>
</dbReference>
<evidence type="ECO:0000256" key="4">
    <source>
        <dbReference type="ARBA" id="ARBA00012786"/>
    </source>
</evidence>
<evidence type="ECO:0000256" key="6">
    <source>
        <dbReference type="ARBA" id="ARBA00022475"/>
    </source>
</evidence>
<evidence type="ECO:0000256" key="16">
    <source>
        <dbReference type="ARBA" id="ARBA00029806"/>
    </source>
</evidence>
<dbReference type="InterPro" id="IPR006415">
    <property type="entry name" value="P-type_ATPase_IIIB"/>
</dbReference>
<evidence type="ECO:0000256" key="9">
    <source>
        <dbReference type="ARBA" id="ARBA00022692"/>
    </source>
</evidence>
<dbReference type="Gene3D" id="2.70.150.10">
    <property type="entry name" value="Calcium-transporting ATPase, cytoplasmic transduction domain A"/>
    <property type="match status" value="1"/>
</dbReference>
<dbReference type="FunCoup" id="A0A0U5JEX9">
    <property type="interactions" value="185"/>
</dbReference>
<dbReference type="STRING" id="389348.PNK_2116"/>
<organism evidence="20 21">
    <name type="scientific">Candidatus Protochlamydia naegleriophila</name>
    <dbReference type="NCBI Taxonomy" id="389348"/>
    <lineage>
        <taxon>Bacteria</taxon>
        <taxon>Pseudomonadati</taxon>
        <taxon>Chlamydiota</taxon>
        <taxon>Chlamydiia</taxon>
        <taxon>Parachlamydiales</taxon>
        <taxon>Parachlamydiaceae</taxon>
        <taxon>Candidatus Protochlamydia</taxon>
    </lineage>
</organism>
<feature type="transmembrane region" description="Helical" evidence="18">
    <location>
        <begin position="786"/>
        <end position="806"/>
    </location>
</feature>
<evidence type="ECO:0000256" key="15">
    <source>
        <dbReference type="ARBA" id="ARBA00023136"/>
    </source>
</evidence>
<evidence type="ECO:0000256" key="13">
    <source>
        <dbReference type="ARBA" id="ARBA00022967"/>
    </source>
</evidence>
<gene>
    <name evidence="20" type="ORF">PNK_2116</name>
</gene>
<dbReference type="InterPro" id="IPR036412">
    <property type="entry name" value="HAD-like_sf"/>
</dbReference>
<dbReference type="EMBL" id="LN879502">
    <property type="protein sequence ID" value="CUI17719.1"/>
    <property type="molecule type" value="Genomic_DNA"/>
</dbReference>
<dbReference type="SMART" id="SM00831">
    <property type="entry name" value="Cation_ATPase_N"/>
    <property type="match status" value="1"/>
</dbReference>
<feature type="transmembrane region" description="Helical" evidence="18">
    <location>
        <begin position="62"/>
        <end position="85"/>
    </location>
</feature>
<evidence type="ECO:0000256" key="7">
    <source>
        <dbReference type="ARBA" id="ARBA00022519"/>
    </source>
</evidence>
<feature type="transmembrane region" description="Helical" evidence="18">
    <location>
        <begin position="284"/>
        <end position="304"/>
    </location>
</feature>
<dbReference type="SFLD" id="SFLDG00002">
    <property type="entry name" value="C1.7:_P-type_atpase_like"/>
    <property type="match status" value="1"/>
</dbReference>
<dbReference type="SFLD" id="SFLDS00003">
    <property type="entry name" value="Haloacid_Dehalogenase"/>
    <property type="match status" value="1"/>
</dbReference>
<dbReference type="InParanoid" id="A0A0U5JEX9"/>
<keyword evidence="15 18" id="KW-0472">Membrane</keyword>
<keyword evidence="12" id="KW-0460">Magnesium</keyword>